<dbReference type="PIRSF" id="PIRSF006092">
    <property type="entry name" value="GreA_GreB"/>
    <property type="match status" value="1"/>
</dbReference>
<name>A0ABU9TU47_9GAMM</name>
<dbReference type="RefSeq" id="WP_342854702.1">
    <property type="nucleotide sequence ID" value="NZ_JBBMRA010000012.1"/>
</dbReference>
<dbReference type="Proteomes" id="UP001449225">
    <property type="component" value="Unassembled WGS sequence"/>
</dbReference>
<accession>A0ABU9TU47</accession>
<dbReference type="InterPro" id="IPR023459">
    <property type="entry name" value="Tscrpt_elong_fac_GreA/B_fam"/>
</dbReference>
<dbReference type="Gene3D" id="3.10.50.30">
    <property type="entry name" value="Transcription elongation factor, GreA/GreB, C-terminal domain"/>
    <property type="match status" value="1"/>
</dbReference>
<keyword evidence="1" id="KW-0648">Protein biosynthesis</keyword>
<organism evidence="1 2">
    <name type="scientific">Neptuniibacter pectenicola</name>
    <dbReference type="NCBI Taxonomy" id="1806669"/>
    <lineage>
        <taxon>Bacteria</taxon>
        <taxon>Pseudomonadati</taxon>
        <taxon>Pseudomonadota</taxon>
        <taxon>Gammaproteobacteria</taxon>
        <taxon>Oceanospirillales</taxon>
        <taxon>Oceanospirillaceae</taxon>
        <taxon>Neptuniibacter</taxon>
    </lineage>
</organism>
<keyword evidence="2" id="KW-1185">Reference proteome</keyword>
<comment type="caution">
    <text evidence="1">The sequence shown here is derived from an EMBL/GenBank/DDBJ whole genome shotgun (WGS) entry which is preliminary data.</text>
</comment>
<dbReference type="SUPFAM" id="SSF54534">
    <property type="entry name" value="FKBP-like"/>
    <property type="match status" value="1"/>
</dbReference>
<evidence type="ECO:0000313" key="2">
    <source>
        <dbReference type="Proteomes" id="UP001449225"/>
    </source>
</evidence>
<gene>
    <name evidence="1" type="ORF">WNY58_12675</name>
</gene>
<protein>
    <submittedName>
        <fullName evidence="1">Transcription elongation factor GreAB</fullName>
    </submittedName>
</protein>
<dbReference type="GO" id="GO:0003746">
    <property type="term" value="F:translation elongation factor activity"/>
    <property type="evidence" value="ECO:0007669"/>
    <property type="project" value="UniProtKB-KW"/>
</dbReference>
<dbReference type="InterPro" id="IPR036953">
    <property type="entry name" value="GreA/GreB_C_sf"/>
</dbReference>
<proteinExistence type="predicted"/>
<reference evidence="1 2" key="1">
    <citation type="submission" date="2024-03" db="EMBL/GenBank/DDBJ databases">
        <title>Community enrichment and isolation of bacterial strains for fucoidan degradation.</title>
        <authorList>
            <person name="Sichert A."/>
        </authorList>
    </citation>
    <scope>NUCLEOTIDE SEQUENCE [LARGE SCALE GENOMIC DNA]</scope>
    <source>
        <strain evidence="1 2">AS76</strain>
    </source>
</reference>
<keyword evidence="1" id="KW-0251">Elongation factor</keyword>
<evidence type="ECO:0000313" key="1">
    <source>
        <dbReference type="EMBL" id="MEM5537242.1"/>
    </source>
</evidence>
<sequence>MNKKRLLKQVVSALEQLYENAVSAADRAYQSATDKENVAENKYDTLGLEAAYLAEGQSRRVAECEAALRSFQRLLASSEDETLPADEIGVGTLVVLRDHGEGVKCLLIGPLAGGLKVDLRDQSGSNEVMVITPSSPLGRALMGLGVDDQVDISSAGEKRCYIVTACY</sequence>
<dbReference type="EMBL" id="JBBMRA010000012">
    <property type="protein sequence ID" value="MEM5537242.1"/>
    <property type="molecule type" value="Genomic_DNA"/>
</dbReference>